<feature type="non-terminal residue" evidence="2">
    <location>
        <position position="1"/>
    </location>
</feature>
<feature type="non-terminal residue" evidence="2">
    <location>
        <position position="146"/>
    </location>
</feature>
<protein>
    <submittedName>
        <fullName evidence="2">Uncharacterized protein</fullName>
    </submittedName>
</protein>
<evidence type="ECO:0000256" key="1">
    <source>
        <dbReference type="SAM" id="MobiDB-lite"/>
    </source>
</evidence>
<gene>
    <name evidence="2" type="ORF">g.49255</name>
</gene>
<dbReference type="AlphaFoldDB" id="A0A1B6MKC3"/>
<accession>A0A1B6MKC3</accession>
<reference evidence="2" key="1">
    <citation type="submission" date="2015-11" db="EMBL/GenBank/DDBJ databases">
        <title>De novo transcriptome assembly of four potential Pierce s Disease insect vectors from Arizona vineyards.</title>
        <authorList>
            <person name="Tassone E.E."/>
        </authorList>
    </citation>
    <scope>NUCLEOTIDE SEQUENCE</scope>
</reference>
<feature type="region of interest" description="Disordered" evidence="1">
    <location>
        <begin position="68"/>
        <end position="112"/>
    </location>
</feature>
<organism evidence="2">
    <name type="scientific">Graphocephala atropunctata</name>
    <dbReference type="NCBI Taxonomy" id="36148"/>
    <lineage>
        <taxon>Eukaryota</taxon>
        <taxon>Metazoa</taxon>
        <taxon>Ecdysozoa</taxon>
        <taxon>Arthropoda</taxon>
        <taxon>Hexapoda</taxon>
        <taxon>Insecta</taxon>
        <taxon>Pterygota</taxon>
        <taxon>Neoptera</taxon>
        <taxon>Paraneoptera</taxon>
        <taxon>Hemiptera</taxon>
        <taxon>Auchenorrhyncha</taxon>
        <taxon>Membracoidea</taxon>
        <taxon>Cicadellidae</taxon>
        <taxon>Cicadellinae</taxon>
        <taxon>Cicadellini</taxon>
        <taxon>Graphocephala</taxon>
    </lineage>
</organism>
<sequence>TSTAVPTLLQRPCSLTSGREAIALSFKSSEKILQEEISNTPRSLPCITPKELRNEKSQPETIPIATQSSVVEKDARERSSQAPSKINVTPDIEVAKKSETSNKLTTRRARRRQCTKPRLTAMPNSVRKTVNPTPQVHDVTMEYVTS</sequence>
<dbReference type="EMBL" id="GEBQ01003642">
    <property type="protein sequence ID" value="JAT36335.1"/>
    <property type="molecule type" value="Transcribed_RNA"/>
</dbReference>
<proteinExistence type="predicted"/>
<name>A0A1B6MKC3_9HEMI</name>
<evidence type="ECO:0000313" key="2">
    <source>
        <dbReference type="EMBL" id="JAT36335.1"/>
    </source>
</evidence>